<evidence type="ECO:0000259" key="7">
    <source>
        <dbReference type="PROSITE" id="PS51733"/>
    </source>
</evidence>
<dbReference type="GO" id="GO:0003677">
    <property type="term" value="F:DNA binding"/>
    <property type="evidence" value="ECO:0007669"/>
    <property type="project" value="UniProtKB-UniRule"/>
</dbReference>
<comment type="function">
    <text evidence="6">Acts both as a biotin--[acetyl-CoA-carboxylase] ligase and a biotin-operon repressor. In the presence of ATP, BirA activates biotin to form the BirA-biotinyl-5'-adenylate (BirA-bio-5'-AMP or holoBirA) complex. HoloBirA can either transfer the biotinyl moiety to the biotin carboxyl carrier protein (BCCP) subunit of acetyl-CoA carboxylase, or bind to the biotin operator site and inhibit transcription of the operon.</text>
</comment>
<dbReference type="Pfam" id="PF08279">
    <property type="entry name" value="HTH_11"/>
    <property type="match status" value="1"/>
</dbReference>
<keyword evidence="6" id="KW-0238">DNA-binding</keyword>
<dbReference type="InterPro" id="IPR003142">
    <property type="entry name" value="BPL_C"/>
</dbReference>
<comment type="similarity">
    <text evidence="6">Belongs to the biotin--protein ligase family.</text>
</comment>
<dbReference type="InterPro" id="IPR004408">
    <property type="entry name" value="Biotin_CoA_COase_ligase"/>
</dbReference>
<dbReference type="InterPro" id="IPR045864">
    <property type="entry name" value="aa-tRNA-synth_II/BPL/LPL"/>
</dbReference>
<dbReference type="PROSITE" id="PS51733">
    <property type="entry name" value="BPL_LPL_CATALYTIC"/>
    <property type="match status" value="1"/>
</dbReference>
<evidence type="ECO:0000256" key="5">
    <source>
        <dbReference type="ARBA" id="ARBA00047846"/>
    </source>
</evidence>
<comment type="catalytic activity">
    <reaction evidence="5 6">
        <text>biotin + L-lysyl-[protein] + ATP = N(6)-biotinyl-L-lysyl-[protein] + AMP + diphosphate + H(+)</text>
        <dbReference type="Rhea" id="RHEA:11756"/>
        <dbReference type="Rhea" id="RHEA-COMP:9752"/>
        <dbReference type="Rhea" id="RHEA-COMP:10505"/>
        <dbReference type="ChEBI" id="CHEBI:15378"/>
        <dbReference type="ChEBI" id="CHEBI:29969"/>
        <dbReference type="ChEBI" id="CHEBI:30616"/>
        <dbReference type="ChEBI" id="CHEBI:33019"/>
        <dbReference type="ChEBI" id="CHEBI:57586"/>
        <dbReference type="ChEBI" id="CHEBI:83144"/>
        <dbReference type="ChEBI" id="CHEBI:456215"/>
        <dbReference type="EC" id="6.3.4.15"/>
    </reaction>
</comment>
<dbReference type="Gene3D" id="2.30.30.100">
    <property type="match status" value="1"/>
</dbReference>
<dbReference type="CDD" id="cd00090">
    <property type="entry name" value="HTH_ARSR"/>
    <property type="match status" value="1"/>
</dbReference>
<dbReference type="InterPro" id="IPR004143">
    <property type="entry name" value="BPL_LPL_catalytic"/>
</dbReference>
<dbReference type="InterPro" id="IPR036388">
    <property type="entry name" value="WH-like_DNA-bd_sf"/>
</dbReference>
<organism evidence="8 9">
    <name type="scientific">Methylovulum psychrotolerans</name>
    <dbReference type="NCBI Taxonomy" id="1704499"/>
    <lineage>
        <taxon>Bacteria</taxon>
        <taxon>Pseudomonadati</taxon>
        <taxon>Pseudomonadota</taxon>
        <taxon>Gammaproteobacteria</taxon>
        <taxon>Methylococcales</taxon>
        <taxon>Methylococcaceae</taxon>
        <taxon>Methylovulum</taxon>
    </lineage>
</organism>
<proteinExistence type="inferred from homology"/>
<dbReference type="PANTHER" id="PTHR12835:SF5">
    <property type="entry name" value="BIOTIN--PROTEIN LIGASE"/>
    <property type="match status" value="1"/>
</dbReference>
<keyword evidence="6" id="KW-0804">Transcription</keyword>
<dbReference type="InterPro" id="IPR030855">
    <property type="entry name" value="Bifunct_BirA"/>
</dbReference>
<dbReference type="Pfam" id="PF02237">
    <property type="entry name" value="BPL_C"/>
    <property type="match status" value="1"/>
</dbReference>
<gene>
    <name evidence="6" type="primary">birA</name>
    <name evidence="8" type="ORF">AADEFJLK_01310</name>
</gene>
<feature type="domain" description="BPL/LPL catalytic" evidence="7">
    <location>
        <begin position="81"/>
        <end position="265"/>
    </location>
</feature>
<evidence type="ECO:0000256" key="2">
    <source>
        <dbReference type="ARBA" id="ARBA00022741"/>
    </source>
</evidence>
<dbReference type="InterPro" id="IPR013196">
    <property type="entry name" value="HTH_11"/>
</dbReference>
<evidence type="ECO:0000313" key="8">
    <source>
        <dbReference type="EMBL" id="POZ52703.1"/>
    </source>
</evidence>
<name>A0A2S5CPG2_9GAMM</name>
<dbReference type="Gene3D" id="3.30.930.10">
    <property type="entry name" value="Bira Bifunctional Protein, Domain 2"/>
    <property type="match status" value="1"/>
</dbReference>
<keyword evidence="6" id="KW-0678">Repressor</keyword>
<feature type="binding site" evidence="6">
    <location>
        <begin position="97"/>
        <end position="99"/>
    </location>
    <ligand>
        <name>biotin</name>
        <dbReference type="ChEBI" id="CHEBI:57586"/>
    </ligand>
</feature>
<dbReference type="AlphaFoldDB" id="A0A2S5CPG2"/>
<dbReference type="NCBIfam" id="TIGR00121">
    <property type="entry name" value="birA_ligase"/>
    <property type="match status" value="1"/>
</dbReference>
<reference evidence="8 9" key="1">
    <citation type="submission" date="2017-11" db="EMBL/GenBank/DDBJ databases">
        <title>Draft Genome Sequence of Methylobacter psychrotolerans Sph1T, an Obligate Methanotroph from Low-Temperature Environments.</title>
        <authorList>
            <person name="Oshkin I.Y."/>
            <person name="Miroshnikov K."/>
            <person name="Belova S.E."/>
            <person name="Korzhenkov A."/>
            <person name="Toshchakov S.V."/>
            <person name="Dedysh S.N."/>
        </authorList>
    </citation>
    <scope>NUCLEOTIDE SEQUENCE [LARGE SCALE GENOMIC DNA]</scope>
    <source>
        <strain evidence="8 9">Sph1</strain>
    </source>
</reference>
<dbReference type="EMBL" id="PGFZ01000002">
    <property type="protein sequence ID" value="POZ52703.1"/>
    <property type="molecule type" value="Genomic_DNA"/>
</dbReference>
<keyword evidence="6" id="KW-0805">Transcription regulation</keyword>
<dbReference type="GO" id="GO:0005524">
    <property type="term" value="F:ATP binding"/>
    <property type="evidence" value="ECO:0007669"/>
    <property type="project" value="UniProtKB-UniRule"/>
</dbReference>
<dbReference type="SUPFAM" id="SSF46785">
    <property type="entry name" value="Winged helix' DNA-binding domain"/>
    <property type="match status" value="1"/>
</dbReference>
<sequence>MCVAISDKQKQLLQLLADGEFHSGTELARQLGVSRSAVWKQVAGLADLGLHHAAVTGKGYRLEKPLELLAAQAIINGLDPAVLPLLAQLELHDQIDSTNVYLSQQAQNYAPAGTVCFAEHQTAGKGRRGRQWVSPFGSNLYLSVLWRFQQGYASTAGLSLAIGVAVIRALRQQQLHPVGLKWPNDIMSAGKKLGGILIEVSGESDGPCAVVIGLGINLFVPDSAAQGINQAWTDASKVNPAISLNRNQLAASLLNQLLAVLADFEQVGIKAYLDEWRSYDCLQGQSATLFIADQPYPGIVQGVDDSGLLLLQHPDGRTQAFASGEVSFSRTPL</sequence>
<keyword evidence="3 6" id="KW-0067">ATP-binding</keyword>
<keyword evidence="1 6" id="KW-0436">Ligase</keyword>
<dbReference type="InterPro" id="IPR008988">
    <property type="entry name" value="Transcriptional_repressor_C"/>
</dbReference>
<dbReference type="Pfam" id="PF03099">
    <property type="entry name" value="BPL_LplA_LipB"/>
    <property type="match status" value="1"/>
</dbReference>
<feature type="binding site" evidence="6">
    <location>
        <position position="192"/>
    </location>
    <ligand>
        <name>biotin</name>
        <dbReference type="ChEBI" id="CHEBI:57586"/>
    </ligand>
</feature>
<dbReference type="Gene3D" id="1.10.10.10">
    <property type="entry name" value="Winged helix-like DNA-binding domain superfamily/Winged helix DNA-binding domain"/>
    <property type="match status" value="1"/>
</dbReference>
<dbReference type="SUPFAM" id="SSF50037">
    <property type="entry name" value="C-terminal domain of transcriptional repressors"/>
    <property type="match status" value="1"/>
</dbReference>
<dbReference type="InterPro" id="IPR011991">
    <property type="entry name" value="ArsR-like_HTH"/>
</dbReference>
<dbReference type="Proteomes" id="UP000237423">
    <property type="component" value="Unassembled WGS sequence"/>
</dbReference>
<feature type="binding site" evidence="6">
    <location>
        <position position="121"/>
    </location>
    <ligand>
        <name>biotin</name>
        <dbReference type="ChEBI" id="CHEBI:57586"/>
    </ligand>
</feature>
<keyword evidence="2 6" id="KW-0547">Nucleotide-binding</keyword>
<evidence type="ECO:0000256" key="3">
    <source>
        <dbReference type="ARBA" id="ARBA00022840"/>
    </source>
</evidence>
<feature type="DNA-binding region" description="H-T-H motif" evidence="6">
    <location>
        <begin position="24"/>
        <end position="43"/>
    </location>
</feature>
<protein>
    <recommendedName>
        <fullName evidence="6">Bifunctional ligase/repressor BirA</fullName>
    </recommendedName>
    <alternativeName>
        <fullName evidence="6">Biotin operon repressor</fullName>
    </alternativeName>
    <alternativeName>
        <fullName evidence="6">Biotin--[acetyl-CoA-carboxylase] ligase</fullName>
        <ecNumber evidence="6">6.3.4.15</ecNumber>
    </alternativeName>
    <alternativeName>
        <fullName evidence="6">Biotin--protein ligase</fullName>
    </alternativeName>
    <alternativeName>
        <fullName evidence="6">Biotin-[acetyl-CoA carboxylase] synthetase</fullName>
    </alternativeName>
</protein>
<evidence type="ECO:0000256" key="4">
    <source>
        <dbReference type="ARBA" id="ARBA00023267"/>
    </source>
</evidence>
<dbReference type="PANTHER" id="PTHR12835">
    <property type="entry name" value="BIOTIN PROTEIN LIGASE"/>
    <property type="match status" value="1"/>
</dbReference>
<dbReference type="CDD" id="cd16442">
    <property type="entry name" value="BPL"/>
    <property type="match status" value="1"/>
</dbReference>
<dbReference type="NCBIfam" id="NF008847">
    <property type="entry name" value="PRK11886.1-2"/>
    <property type="match status" value="1"/>
</dbReference>
<comment type="caution">
    <text evidence="6">Lacks conserved residue(s) required for the propagation of feature annotation.</text>
</comment>
<evidence type="ECO:0000256" key="1">
    <source>
        <dbReference type="ARBA" id="ARBA00022598"/>
    </source>
</evidence>
<dbReference type="SUPFAM" id="SSF55681">
    <property type="entry name" value="Class II aaRS and biotin synthetases"/>
    <property type="match status" value="1"/>
</dbReference>
<dbReference type="InterPro" id="IPR036390">
    <property type="entry name" value="WH_DNA-bd_sf"/>
</dbReference>
<dbReference type="HAMAP" id="MF_00978">
    <property type="entry name" value="Bifunct_BirA"/>
    <property type="match status" value="1"/>
</dbReference>
<evidence type="ECO:0000256" key="6">
    <source>
        <dbReference type="HAMAP-Rule" id="MF_00978"/>
    </source>
</evidence>
<accession>A0A2S5CPG2</accession>
<keyword evidence="4 6" id="KW-0092">Biotin</keyword>
<evidence type="ECO:0000313" key="9">
    <source>
        <dbReference type="Proteomes" id="UP000237423"/>
    </source>
</evidence>
<dbReference type="GO" id="GO:0006355">
    <property type="term" value="P:regulation of DNA-templated transcription"/>
    <property type="evidence" value="ECO:0007669"/>
    <property type="project" value="UniProtKB-UniRule"/>
</dbReference>
<dbReference type="EC" id="6.3.4.15" evidence="6"/>
<comment type="caution">
    <text evidence="8">The sequence shown here is derived from an EMBL/GenBank/DDBJ whole genome shotgun (WGS) entry which is preliminary data.</text>
</comment>
<dbReference type="GO" id="GO:0005737">
    <property type="term" value="C:cytoplasm"/>
    <property type="evidence" value="ECO:0007669"/>
    <property type="project" value="TreeGrafter"/>
</dbReference>
<dbReference type="GO" id="GO:0004077">
    <property type="term" value="F:biotin--[biotin carboxyl-carrier protein] ligase activity"/>
    <property type="evidence" value="ECO:0007669"/>
    <property type="project" value="UniProtKB-UniRule"/>
</dbReference>